<dbReference type="AlphaFoldDB" id="A0A4Y3KNJ2"/>
<evidence type="ECO:0008006" key="3">
    <source>
        <dbReference type="Google" id="ProtNLM"/>
    </source>
</evidence>
<name>A0A4Y3KNJ2_9CELL</name>
<sequence length="933" mass="96267">MSAVDLRSGARLSRLVAAVAAVALVGTGALVGTSAGAAPRSVALERGPAAVPAGAALTAAVPAGAALTAADETVASNVALIAAPTVSFVPGWNRASALNDGTELTPDGHGSVWGTYSDFVAQHWAQYDWEWPVTVDRSAVWFWNDVASAGNVQNPAAWHLEYRDASGQFQPVSTTTYPIATGAGAILGPNEVTFTPVTTTALRLVLDAEVRGDPDPYYAVASTEWQVWGTGGAEPEVPVDPNAPIAVEDVAVRTLVGQVPTLPDEVWVLPENGPLAYVDAMWDPVPADAVDELGTALVEGAAGDTELAATVHVVADLASPVEEVDHTTTVTTPGVAPVCARTVTAWHADGSAASTTPVTWDAIDPADYADAESLFAVEGAVSGFAPRVECTVWVVAPTSDDEGPGVAVDVDSAPASSGWYTASPQVSVRVVEGGAPVESVEVRIGSGDWQPYTEPVTVEAEGTVAVAARATDSEDRTGEATRTLKVDTRAPVTEVAHALGATSATFTLTPTDPEPGSGLARTLFSYGPSADPESSENVMWATYEEPFGVSLDQDATVYVHVRSQDLAGHQEQTRTTELAPVAPMVVTPAAPVLTAPRCVEGEVVDGSIAVPSVPGVVYTVDGQAVSGAIPIAAGATVRVEARPATGYAFAGEAQVVEYLLTATTPDCTPDPREVEPGTVTVAGQARVDQRLTATAAGWGPPGVRLSYQWYASGKAVAGATARTLVVAPAHVGKRLAVRVTGSGDGLVSRSLLSGQTAVVVKATFVAPRPTIAGTVAVGKTVTARTGTWKPVATLTYRWYADGKPISGATKSTLRLSKALAGKKLTVRVTGSRPGYVTASVVSPARTWRLQSSTPRITGTPAVGRTLRALPGTWTAGTRLTYQWKVDGVAIKGASGQSYKVRAADRGDRITVSVTGTKKGYTTATRTSPGVRIR</sequence>
<gene>
    <name evidence="1" type="ORF">CGE01nite_17710</name>
</gene>
<keyword evidence="2" id="KW-1185">Reference proteome</keyword>
<dbReference type="Gene3D" id="2.60.120.260">
    <property type="entry name" value="Galactose-binding domain-like"/>
    <property type="match status" value="1"/>
</dbReference>
<proteinExistence type="predicted"/>
<evidence type="ECO:0000313" key="1">
    <source>
        <dbReference type="EMBL" id="GEA84520.1"/>
    </source>
</evidence>
<dbReference type="OrthoDB" id="3771655at2"/>
<dbReference type="Gene3D" id="2.60.40.2700">
    <property type="match status" value="3"/>
</dbReference>
<dbReference type="EMBL" id="BJLQ01000015">
    <property type="protein sequence ID" value="GEA84520.1"/>
    <property type="molecule type" value="Genomic_DNA"/>
</dbReference>
<accession>A0A4Y3KNJ2</accession>
<reference evidence="1 2" key="1">
    <citation type="submission" date="2019-06" db="EMBL/GenBank/DDBJ databases">
        <title>Whole genome shotgun sequence of Cellulomonas gelida NBRC 3748.</title>
        <authorList>
            <person name="Hosoyama A."/>
            <person name="Uohara A."/>
            <person name="Ohji S."/>
            <person name="Ichikawa N."/>
        </authorList>
    </citation>
    <scope>NUCLEOTIDE SEQUENCE [LARGE SCALE GENOMIC DNA]</scope>
    <source>
        <strain evidence="1 2">NBRC 3748</strain>
    </source>
</reference>
<organism evidence="1 2">
    <name type="scientific">Cellulomonas gelida</name>
    <dbReference type="NCBI Taxonomy" id="1712"/>
    <lineage>
        <taxon>Bacteria</taxon>
        <taxon>Bacillati</taxon>
        <taxon>Actinomycetota</taxon>
        <taxon>Actinomycetes</taxon>
        <taxon>Micrococcales</taxon>
        <taxon>Cellulomonadaceae</taxon>
        <taxon>Cellulomonas</taxon>
    </lineage>
</organism>
<evidence type="ECO:0000313" key="2">
    <source>
        <dbReference type="Proteomes" id="UP000320461"/>
    </source>
</evidence>
<dbReference type="RefSeq" id="WP_141370339.1">
    <property type="nucleotide sequence ID" value="NZ_BJLQ01000015.1"/>
</dbReference>
<dbReference type="Proteomes" id="UP000320461">
    <property type="component" value="Unassembled WGS sequence"/>
</dbReference>
<comment type="caution">
    <text evidence="1">The sequence shown here is derived from an EMBL/GenBank/DDBJ whole genome shotgun (WGS) entry which is preliminary data.</text>
</comment>
<protein>
    <recommendedName>
        <fullName evidence="3">Bacterial Ig-like domain-containing protein</fullName>
    </recommendedName>
</protein>